<dbReference type="EMBL" id="PQNY01000009">
    <property type="protein sequence ID" value="POS01588.1"/>
    <property type="molecule type" value="Genomic_DNA"/>
</dbReference>
<protein>
    <submittedName>
        <fullName evidence="1">Uncharacterized protein</fullName>
    </submittedName>
</protein>
<accession>A0A2S4N792</accession>
<dbReference type="Proteomes" id="UP000237056">
    <property type="component" value="Unassembled WGS sequence"/>
</dbReference>
<evidence type="ECO:0000313" key="1">
    <source>
        <dbReference type="EMBL" id="POS01588.1"/>
    </source>
</evidence>
<organism evidence="1 2">
    <name type="scientific">Flavobacterium croceum DSM 17960</name>
    <dbReference type="NCBI Taxonomy" id="1121886"/>
    <lineage>
        <taxon>Bacteria</taxon>
        <taxon>Pseudomonadati</taxon>
        <taxon>Bacteroidota</taxon>
        <taxon>Flavobacteriia</taxon>
        <taxon>Flavobacteriales</taxon>
        <taxon>Flavobacteriaceae</taxon>
        <taxon>Flavobacterium</taxon>
    </lineage>
</organism>
<sequence length="180" mass="20856">MVIPVLFVHPRSNYKKLDFFDCYDEKRNALNYTGSSAVIAHPPCRKFSRLRGLSCAPDSEKQLAYFALDLVRRNGGVLEHPADSLLWKEKQVVKPGTYDEYGGFTICIDQSWFGYYTQKRTMLYIVGIKMKDLPDYSFNRDINRKFQNLTPKQRSETTTDLCMFLAEIVRRIKMPVAGYG</sequence>
<proteinExistence type="predicted"/>
<dbReference type="RefSeq" id="WP_103726185.1">
    <property type="nucleotide sequence ID" value="NZ_PQNY01000009.1"/>
</dbReference>
<reference evidence="1 2" key="1">
    <citation type="submission" date="2018-01" db="EMBL/GenBank/DDBJ databases">
        <title>Genomic Encyclopedia of Type Strains, Phase I: the one thousand microbial genomes (KMG-I) project.</title>
        <authorList>
            <person name="Goeker M."/>
        </authorList>
    </citation>
    <scope>NUCLEOTIDE SEQUENCE [LARGE SCALE GENOMIC DNA]</scope>
    <source>
        <strain evidence="1 2">DSM 17960</strain>
    </source>
</reference>
<gene>
    <name evidence="1" type="ORF">Q361_10948</name>
</gene>
<dbReference type="OrthoDB" id="6892771at2"/>
<keyword evidence="2" id="KW-1185">Reference proteome</keyword>
<evidence type="ECO:0000313" key="2">
    <source>
        <dbReference type="Proteomes" id="UP000237056"/>
    </source>
</evidence>
<comment type="caution">
    <text evidence="1">The sequence shown here is derived from an EMBL/GenBank/DDBJ whole genome shotgun (WGS) entry which is preliminary data.</text>
</comment>
<name>A0A2S4N792_9FLAO</name>
<dbReference type="AlphaFoldDB" id="A0A2S4N792"/>